<dbReference type="Proteomes" id="UP000664144">
    <property type="component" value="Unassembled WGS sequence"/>
</dbReference>
<dbReference type="Pfam" id="PF14345">
    <property type="entry name" value="GDYXXLXY"/>
    <property type="match status" value="1"/>
</dbReference>
<evidence type="ECO:0000313" key="3">
    <source>
        <dbReference type="Proteomes" id="UP000664144"/>
    </source>
</evidence>
<protein>
    <submittedName>
        <fullName evidence="2">GDYXXLXY domain-containing protein</fullName>
    </submittedName>
</protein>
<dbReference type="EMBL" id="JAFLQZ010000020">
    <property type="protein sequence ID" value="MBO0360530.1"/>
    <property type="molecule type" value="Genomic_DNA"/>
</dbReference>
<keyword evidence="1" id="KW-0812">Transmembrane</keyword>
<keyword evidence="1" id="KW-0472">Membrane</keyword>
<keyword evidence="3" id="KW-1185">Reference proteome</keyword>
<evidence type="ECO:0000313" key="2">
    <source>
        <dbReference type="EMBL" id="MBO0360530.1"/>
    </source>
</evidence>
<keyword evidence="1" id="KW-1133">Transmembrane helix</keyword>
<evidence type="ECO:0000256" key="1">
    <source>
        <dbReference type="SAM" id="Phobius"/>
    </source>
</evidence>
<reference evidence="2" key="1">
    <citation type="submission" date="2021-03" db="EMBL/GenBank/DDBJ databases">
        <authorList>
            <person name="Kim M.K."/>
        </authorList>
    </citation>
    <scope>NUCLEOTIDE SEQUENCE</scope>
    <source>
        <strain evidence="2">BT186</strain>
    </source>
</reference>
<organism evidence="2 3">
    <name type="scientific">Hymenobacter telluris</name>
    <dbReference type="NCBI Taxonomy" id="2816474"/>
    <lineage>
        <taxon>Bacteria</taxon>
        <taxon>Pseudomonadati</taxon>
        <taxon>Bacteroidota</taxon>
        <taxon>Cytophagia</taxon>
        <taxon>Cytophagales</taxon>
        <taxon>Hymenobacteraceae</taxon>
        <taxon>Hymenobacter</taxon>
    </lineage>
</organism>
<dbReference type="AlphaFoldDB" id="A0A939F1T6"/>
<name>A0A939F1T6_9BACT</name>
<accession>A0A939F1T6</accession>
<proteinExistence type="predicted"/>
<sequence>MSSAPLSPAVEPAPQAASAPLHALPEARRRVGVWWLLAAQVLFVLAVAAAGYATGALGETVTLHTTPIDPRDLNYGDHLNLNYSISQIPGSLWKDGTMPRRKQAVYVVLEPRQDRYEAVAVYSLEPTVPAGQVVLRGWVQDIWRRSMRLRYGFEKYYVPADVGRKLKPKQLLRVQVSIAPWGQARIKQVDILPSPKQAKAPL</sequence>
<dbReference type="InterPro" id="IPR025833">
    <property type="entry name" value="GDYXXLXY"/>
</dbReference>
<feature type="transmembrane region" description="Helical" evidence="1">
    <location>
        <begin position="33"/>
        <end position="53"/>
    </location>
</feature>
<dbReference type="RefSeq" id="WP_206986449.1">
    <property type="nucleotide sequence ID" value="NZ_JAFLQZ010000020.1"/>
</dbReference>
<gene>
    <name evidence="2" type="ORF">J0X19_21390</name>
</gene>
<comment type="caution">
    <text evidence="2">The sequence shown here is derived from an EMBL/GenBank/DDBJ whole genome shotgun (WGS) entry which is preliminary data.</text>
</comment>